<dbReference type="InterPro" id="IPR037066">
    <property type="entry name" value="Plug_dom_sf"/>
</dbReference>
<reference evidence="5" key="1">
    <citation type="submission" date="2017-02" db="EMBL/GenBank/DDBJ databases">
        <authorList>
            <person name="Varghese N."/>
            <person name="Submissions S."/>
        </authorList>
    </citation>
    <scope>NUCLEOTIDE SEQUENCE [LARGE SCALE GENOMIC DNA]</scope>
    <source>
        <strain evidence="5">DSM 22270</strain>
    </source>
</reference>
<keyword evidence="1" id="KW-0732">Signal</keyword>
<dbReference type="STRING" id="651661.SAMN05660293_04111"/>
<proteinExistence type="predicted"/>
<dbReference type="SUPFAM" id="SSF56935">
    <property type="entry name" value="Porins"/>
    <property type="match status" value="1"/>
</dbReference>
<keyword evidence="5" id="KW-1185">Reference proteome</keyword>
<sequence>MKTYIMFLFAALLSMHTIAQTPATQTAPSAVKAPEKAKDINLTEVTIVSKKPLIVQEIDKTVVNVEAMISAAASNTMEVLEKTPGISINSNGEISLNGRSGVLVLIDGKNTYMSGQDLAAYLRSLPGGNLDKIELIDNPSAKYDASGNAIINIRLKKNRIGGLTGSVSLGASIGKYARNNDAVNLNYNHKKLNLFANLGYNYEKNYRKDHFDRRFFEEGGALLSTVDLQNNLVYKDRGFNANVGMDYTASAQTVYGFIFNVNKGSRNGMFDYESSDFDAKNQLERTGAGDTKAKDTRTNLGFNFNLQHKFDKKGQELSADINYLNYKSNGNQALQNFTYAPKGALIGQEKFRYIIPAGIDIYTAKADYVHPLKNKARLEAGFKSSIVDNDNVNRFYDVNGAEQTIDNSKSNHFKYHENINAVYLNGQKSWKRLGVQIGLRTENTMVRGRQLGNDEVQGSSFNKNYRGLFPSAYISYKLDTLGNNTLGLMAVRRITRPNYQLLNPFLFYRDQYSYTSGNPMLNPQYQSRIELKYQHKQFLNMGLSYNTFSDLIFQTTEAVNDVFTTRPKNIAGGFMLLLNTTVSTSPAKWWYLNYTARLSKIGMNGRVYTENLHFDVNILRLEINNYFTISPNWGAELGGYYASRDMTGQTLTKGMYRVNGAVQKKIWKGKGSLRVAFDDLFHSWVYNNKSLSLKQSEYFQTSESDSQRISFAMTYRFGKEAFMRKRRHNNNASDEEKGRID</sequence>
<evidence type="ECO:0000256" key="1">
    <source>
        <dbReference type="SAM" id="SignalP"/>
    </source>
</evidence>
<dbReference type="Gene3D" id="2.170.130.10">
    <property type="entry name" value="TonB-dependent receptor, plug domain"/>
    <property type="match status" value="1"/>
</dbReference>
<feature type="signal peptide" evidence="1">
    <location>
        <begin position="1"/>
        <end position="19"/>
    </location>
</feature>
<organism evidence="4 5">
    <name type="scientific">Dyadobacter psychrophilus</name>
    <dbReference type="NCBI Taxonomy" id="651661"/>
    <lineage>
        <taxon>Bacteria</taxon>
        <taxon>Pseudomonadati</taxon>
        <taxon>Bacteroidota</taxon>
        <taxon>Cytophagia</taxon>
        <taxon>Cytophagales</taxon>
        <taxon>Spirosomataceae</taxon>
        <taxon>Dyadobacter</taxon>
    </lineage>
</organism>
<evidence type="ECO:0000313" key="5">
    <source>
        <dbReference type="Proteomes" id="UP000190897"/>
    </source>
</evidence>
<accession>A0A1T5GLZ0</accession>
<dbReference type="InterPro" id="IPR041700">
    <property type="entry name" value="OMP_b-brl_3"/>
</dbReference>
<name>A0A1T5GLZ0_9BACT</name>
<protein>
    <submittedName>
        <fullName evidence="4">Outer membrane receptor proteins, mostly Fe transport</fullName>
    </submittedName>
</protein>
<evidence type="ECO:0000313" key="4">
    <source>
        <dbReference type="EMBL" id="SKC09436.1"/>
    </source>
</evidence>
<evidence type="ECO:0000259" key="2">
    <source>
        <dbReference type="Pfam" id="PF07715"/>
    </source>
</evidence>
<dbReference type="InterPro" id="IPR012910">
    <property type="entry name" value="Plug_dom"/>
</dbReference>
<feature type="domain" description="Outer membrane protein beta-barrel" evidence="3">
    <location>
        <begin position="308"/>
        <end position="715"/>
    </location>
</feature>
<gene>
    <name evidence="4" type="ORF">SAMN05660293_04111</name>
</gene>
<dbReference type="RefSeq" id="WP_082216623.1">
    <property type="nucleotide sequence ID" value="NZ_FUZA01000006.1"/>
</dbReference>
<feature type="domain" description="TonB-dependent receptor plug" evidence="2">
    <location>
        <begin position="61"/>
        <end position="146"/>
    </location>
</feature>
<evidence type="ECO:0000259" key="3">
    <source>
        <dbReference type="Pfam" id="PF14905"/>
    </source>
</evidence>
<dbReference type="Pfam" id="PF07715">
    <property type="entry name" value="Plug"/>
    <property type="match status" value="1"/>
</dbReference>
<dbReference type="Proteomes" id="UP000190897">
    <property type="component" value="Unassembled WGS sequence"/>
</dbReference>
<dbReference type="AlphaFoldDB" id="A0A1T5GLZ0"/>
<feature type="chain" id="PRO_5013001794" evidence="1">
    <location>
        <begin position="20"/>
        <end position="741"/>
    </location>
</feature>
<dbReference type="OrthoDB" id="905812at2"/>
<dbReference type="Pfam" id="PF14905">
    <property type="entry name" value="OMP_b-brl_3"/>
    <property type="match status" value="1"/>
</dbReference>
<dbReference type="EMBL" id="FUZA01000006">
    <property type="protein sequence ID" value="SKC09436.1"/>
    <property type="molecule type" value="Genomic_DNA"/>
</dbReference>
<keyword evidence="4" id="KW-0675">Receptor</keyword>